<dbReference type="CDD" id="cd03467">
    <property type="entry name" value="Rieske"/>
    <property type="match status" value="1"/>
</dbReference>
<dbReference type="Gene3D" id="2.102.10.10">
    <property type="entry name" value="Rieske [2Fe-2S] iron-sulphur domain"/>
    <property type="match status" value="1"/>
</dbReference>
<dbReference type="AlphaFoldDB" id="A0A1T4RFJ3"/>
<evidence type="ECO:0000256" key="4">
    <source>
        <dbReference type="ARBA" id="ARBA00023004"/>
    </source>
</evidence>
<dbReference type="GO" id="GO:0046872">
    <property type="term" value="F:metal ion binding"/>
    <property type="evidence" value="ECO:0007669"/>
    <property type="project" value="UniProtKB-KW"/>
</dbReference>
<evidence type="ECO:0000259" key="7">
    <source>
        <dbReference type="PROSITE" id="PS51296"/>
    </source>
</evidence>
<dbReference type="PROSITE" id="PS51296">
    <property type="entry name" value="RIESKE"/>
    <property type="match status" value="1"/>
</dbReference>
<dbReference type="OrthoDB" id="9800167at2"/>
<evidence type="ECO:0000256" key="2">
    <source>
        <dbReference type="ARBA" id="ARBA00022723"/>
    </source>
</evidence>
<keyword evidence="4" id="KW-0408">Iron</keyword>
<dbReference type="Pfam" id="PF13806">
    <property type="entry name" value="Rieske_2"/>
    <property type="match status" value="1"/>
</dbReference>
<keyword evidence="9" id="KW-1185">Reference proteome</keyword>
<dbReference type="InterPro" id="IPR017941">
    <property type="entry name" value="Rieske_2Fe-2S"/>
</dbReference>
<dbReference type="SUPFAM" id="SSF50022">
    <property type="entry name" value="ISP domain"/>
    <property type="match status" value="1"/>
</dbReference>
<keyword evidence="3" id="KW-0560">Oxidoreductase</keyword>
<evidence type="ECO:0000313" key="9">
    <source>
        <dbReference type="Proteomes" id="UP000190102"/>
    </source>
</evidence>
<reference evidence="9" key="1">
    <citation type="submission" date="2017-02" db="EMBL/GenBank/DDBJ databases">
        <authorList>
            <person name="Varghese N."/>
            <person name="Submissions S."/>
        </authorList>
    </citation>
    <scope>NUCLEOTIDE SEQUENCE [LARGE SCALE GENOMIC DNA]</scope>
    <source>
        <strain evidence="9">ATCC BAA-34</strain>
    </source>
</reference>
<dbReference type="PANTHER" id="PTHR21496">
    <property type="entry name" value="FERREDOXIN-RELATED"/>
    <property type="match status" value="1"/>
</dbReference>
<evidence type="ECO:0000256" key="5">
    <source>
        <dbReference type="ARBA" id="ARBA00023014"/>
    </source>
</evidence>
<keyword evidence="6" id="KW-0534">Nitrate assimilation</keyword>
<organism evidence="8 9">
    <name type="scientific">Trichlorobacter thiogenes</name>
    <dbReference type="NCBI Taxonomy" id="115783"/>
    <lineage>
        <taxon>Bacteria</taxon>
        <taxon>Pseudomonadati</taxon>
        <taxon>Thermodesulfobacteriota</taxon>
        <taxon>Desulfuromonadia</taxon>
        <taxon>Geobacterales</taxon>
        <taxon>Geobacteraceae</taxon>
        <taxon>Trichlorobacter</taxon>
    </lineage>
</organism>
<dbReference type="RefSeq" id="WP_078791068.1">
    <property type="nucleotide sequence ID" value="NZ_FUWR01000020.1"/>
</dbReference>
<feature type="domain" description="Rieske" evidence="7">
    <location>
        <begin position="2"/>
        <end position="96"/>
    </location>
</feature>
<evidence type="ECO:0000256" key="3">
    <source>
        <dbReference type="ARBA" id="ARBA00023002"/>
    </source>
</evidence>
<gene>
    <name evidence="8" type="ORF">SAMN02745119_02846</name>
</gene>
<dbReference type="GO" id="GO:0051537">
    <property type="term" value="F:2 iron, 2 sulfur cluster binding"/>
    <property type="evidence" value="ECO:0007669"/>
    <property type="project" value="UniProtKB-KW"/>
</dbReference>
<keyword evidence="1" id="KW-0001">2Fe-2S</keyword>
<protein>
    <submittedName>
        <fullName evidence="8">Nitrite reductase (NADH) small subunit</fullName>
    </submittedName>
</protein>
<proteinExistence type="predicted"/>
<dbReference type="InterPro" id="IPR036922">
    <property type="entry name" value="Rieske_2Fe-2S_sf"/>
</dbReference>
<evidence type="ECO:0000256" key="6">
    <source>
        <dbReference type="ARBA" id="ARBA00023063"/>
    </source>
</evidence>
<evidence type="ECO:0000256" key="1">
    <source>
        <dbReference type="ARBA" id="ARBA00022714"/>
    </source>
</evidence>
<evidence type="ECO:0000313" key="8">
    <source>
        <dbReference type="EMBL" id="SKA14713.1"/>
    </source>
</evidence>
<dbReference type="PANTHER" id="PTHR21496:SF23">
    <property type="entry name" value="3-PHENYLPROPIONATE_CINNAMIC ACID DIOXYGENASE FERREDOXIN SUBUNIT"/>
    <property type="match status" value="1"/>
</dbReference>
<sequence>MPIVARMEELPNQGKKLVTVAGQEILLINLKGVIYAVENECPHQGAPMTGALLKDTYLACPRHGYRFELKDGSCKEHPELTLKTWPVRVENNEIIIDLA</sequence>
<dbReference type="Proteomes" id="UP000190102">
    <property type="component" value="Unassembled WGS sequence"/>
</dbReference>
<dbReference type="EMBL" id="FUWR01000020">
    <property type="protein sequence ID" value="SKA14713.1"/>
    <property type="molecule type" value="Genomic_DNA"/>
</dbReference>
<keyword evidence="2" id="KW-0479">Metal-binding</keyword>
<dbReference type="STRING" id="115783.SAMN02745119_02846"/>
<name>A0A1T4RFJ3_9BACT</name>
<dbReference type="InterPro" id="IPR012748">
    <property type="entry name" value="Rieske-like_NirD"/>
</dbReference>
<accession>A0A1T4RFJ3</accession>
<keyword evidence="5" id="KW-0411">Iron-sulfur</keyword>